<gene>
    <name evidence="1" type="ORF">GLW01_05865</name>
</gene>
<reference evidence="1 2" key="1">
    <citation type="submission" date="2019-11" db="EMBL/GenBank/DDBJ databases">
        <title>Genome sequences of 17 halophilic strains isolated from different environments.</title>
        <authorList>
            <person name="Furrow R.E."/>
        </authorList>
    </citation>
    <scope>NUCLEOTIDE SEQUENCE [LARGE SCALE GENOMIC DNA]</scope>
    <source>
        <strain evidence="1 2">22507_15_FS</strain>
    </source>
</reference>
<name>A0A9X4YAV1_9GAMM</name>
<dbReference type="AlphaFoldDB" id="A0A9X4YAV1"/>
<evidence type="ECO:0000313" key="2">
    <source>
        <dbReference type="Proteomes" id="UP000460751"/>
    </source>
</evidence>
<sequence length="134" mass="15865">MAVDPNRAGRQAQGRRYRVLLRSLWRRSRRQSEKSGNNGFRLRDHLTYTGDYHLERLSKLLELRYQRKFPWNSDDSIRDMIHFASRVQDQDIQRELLLFYLNCSPAVQEYLRSGGIVDASHYIHNPNRNGDGSD</sequence>
<protein>
    <submittedName>
        <fullName evidence="1">Uncharacterized protein</fullName>
    </submittedName>
</protein>
<dbReference type="OrthoDB" id="6183059at2"/>
<organism evidence="1 2">
    <name type="scientific">Vreelandella halophila</name>
    <dbReference type="NCBI Taxonomy" id="86177"/>
    <lineage>
        <taxon>Bacteria</taxon>
        <taxon>Pseudomonadati</taxon>
        <taxon>Pseudomonadota</taxon>
        <taxon>Gammaproteobacteria</taxon>
        <taxon>Oceanospirillales</taxon>
        <taxon>Halomonadaceae</taxon>
        <taxon>Vreelandella</taxon>
    </lineage>
</organism>
<dbReference type="EMBL" id="WMEX01000003">
    <property type="protein sequence ID" value="MYL26319.1"/>
    <property type="molecule type" value="Genomic_DNA"/>
</dbReference>
<dbReference type="Proteomes" id="UP000460751">
    <property type="component" value="Unassembled WGS sequence"/>
</dbReference>
<accession>A0A9X4YAV1</accession>
<keyword evidence="2" id="KW-1185">Reference proteome</keyword>
<evidence type="ECO:0000313" key="1">
    <source>
        <dbReference type="EMBL" id="MYL26319.1"/>
    </source>
</evidence>
<comment type="caution">
    <text evidence="1">The sequence shown here is derived from an EMBL/GenBank/DDBJ whole genome shotgun (WGS) entry which is preliminary data.</text>
</comment>
<proteinExistence type="predicted"/>